<dbReference type="Proteomes" id="UP000639403">
    <property type="component" value="Unassembled WGS sequence"/>
</dbReference>
<proteinExistence type="predicted"/>
<comment type="caution">
    <text evidence="1">The sequence shown here is derived from an EMBL/GenBank/DDBJ whole genome shotgun (WGS) entry which is preliminary data.</text>
</comment>
<reference evidence="1" key="1">
    <citation type="submission" date="2020-11" db="EMBL/GenBank/DDBJ databases">
        <authorList>
            <person name="Koelle M."/>
            <person name="Horta M.A.C."/>
            <person name="Nowrousian M."/>
            <person name="Ohm R.A."/>
            <person name="Benz P."/>
            <person name="Pilgard A."/>
        </authorList>
    </citation>
    <scope>NUCLEOTIDE SEQUENCE</scope>
    <source>
        <strain evidence="1">FPRL280</strain>
    </source>
</reference>
<gene>
    <name evidence="1" type="ORF">IEO21_07875</name>
</gene>
<sequence>MQGIRSSCVSLRLGAYWSTYAVHRVSSPRNLKSSAQLFLVLITTLYKYWHSSRRGEATRSAAEFKRYVRPFDGRCHLSRRNRYLCRFQRPIDVVSRHAASQKTSFTSSYESIEAKRCIRIMPIGQGTSLSSSWGENNSPS</sequence>
<reference evidence="1" key="2">
    <citation type="journal article" name="Front. Microbiol.">
        <title>Degradative Capacity of Two Strains of Rhodonia placenta: From Phenotype to Genotype.</title>
        <authorList>
            <person name="Kolle M."/>
            <person name="Horta M.A.C."/>
            <person name="Nowrousian M."/>
            <person name="Ohm R.A."/>
            <person name="Benz J.P."/>
            <person name="Pilgard A."/>
        </authorList>
    </citation>
    <scope>NUCLEOTIDE SEQUENCE</scope>
    <source>
        <strain evidence="1">FPRL280</strain>
    </source>
</reference>
<evidence type="ECO:0000313" key="2">
    <source>
        <dbReference type="Proteomes" id="UP000639403"/>
    </source>
</evidence>
<accession>A0A8H7NX91</accession>
<protein>
    <submittedName>
        <fullName evidence="1">Uncharacterized protein</fullName>
    </submittedName>
</protein>
<name>A0A8H7NX91_9APHY</name>
<dbReference type="AlphaFoldDB" id="A0A8H7NX91"/>
<evidence type="ECO:0000313" key="1">
    <source>
        <dbReference type="EMBL" id="KAF9808496.1"/>
    </source>
</evidence>
<dbReference type="EMBL" id="JADOXO010000242">
    <property type="protein sequence ID" value="KAF9808496.1"/>
    <property type="molecule type" value="Genomic_DNA"/>
</dbReference>
<organism evidence="1 2">
    <name type="scientific">Rhodonia placenta</name>
    <dbReference type="NCBI Taxonomy" id="104341"/>
    <lineage>
        <taxon>Eukaryota</taxon>
        <taxon>Fungi</taxon>
        <taxon>Dikarya</taxon>
        <taxon>Basidiomycota</taxon>
        <taxon>Agaricomycotina</taxon>
        <taxon>Agaricomycetes</taxon>
        <taxon>Polyporales</taxon>
        <taxon>Adustoporiaceae</taxon>
        <taxon>Rhodonia</taxon>
    </lineage>
</organism>